<evidence type="ECO:0000256" key="2">
    <source>
        <dbReference type="SAM" id="SignalP"/>
    </source>
</evidence>
<dbReference type="OrthoDB" id="5500612at2"/>
<keyword evidence="1 2" id="KW-0732">Signal</keyword>
<evidence type="ECO:0000313" key="3">
    <source>
        <dbReference type="EMBL" id="KAB1153701.1"/>
    </source>
</evidence>
<comment type="caution">
    <text evidence="3">The sequence shown here is derived from an EMBL/GenBank/DDBJ whole genome shotgun (WGS) entry which is preliminary data.</text>
</comment>
<dbReference type="RefSeq" id="WP_151108584.1">
    <property type="nucleotide sequence ID" value="NZ_WAEM01000013.1"/>
</dbReference>
<dbReference type="AlphaFoldDB" id="A0A7J5A805"/>
<reference evidence="3 4" key="1">
    <citation type="submission" date="2019-09" db="EMBL/GenBank/DDBJ databases">
        <title>Flavobacterium sp. nov., isolated from glacier ice.</title>
        <authorList>
            <person name="Liu Q."/>
        </authorList>
    </citation>
    <scope>NUCLEOTIDE SEQUENCE [LARGE SCALE GENOMIC DNA]</scope>
    <source>
        <strain evidence="3 4">NBRC 112527</strain>
    </source>
</reference>
<proteinExistence type="predicted"/>
<evidence type="ECO:0000256" key="1">
    <source>
        <dbReference type="ARBA" id="ARBA00022729"/>
    </source>
</evidence>
<dbReference type="Proteomes" id="UP000490922">
    <property type="component" value="Unassembled WGS sequence"/>
</dbReference>
<accession>A0A7J5A805</accession>
<gene>
    <name evidence="3" type="ORF">F6464_14030</name>
</gene>
<sequence length="888" mass="94084">MKTKIILLLLFATTVFSGWAQSISVTSIPSSTQAGANLTVNYKYTSAVAGKVSIVVSKNGGVNEWDFISTVAFDQLDPAVAGTDVTGSFTLPIWDGTTPTAGLTGNENYRVTLELKDSSDNWLAGDYSNTNYNITAIPSVSVTAIPSSTQAGTNLVLNYKYTAASAGKVSIVVTKNGGVNPWDYISTVVYNELNPAVAGIDVTGTFTVAIPGGTSPSCCLAGNENYRVTLELKDAGNNWLAGDYSNTNYNITAVPAISVTAIPTSTLAGTNLTVNYKYTASSAGKVSVVVTKNGGVNPWDYISTVVFDQLDPAVAGVDVTGTFNVLIPGGTIPTLGLTGNENYRVTLELKDASNNWLAGDYSNINYNIKGPSITVTAIPASTLVGTNLTVNYKYTAAAAGKVSIVVSKNGGVNPWDYISTVVFDQLDPAAAGTDVTGSFTVPIWGGTTPTAALTGNENYRVTLELKDASNNWLAGDYSTTNYNLTGPFIGVTSIPTSTQAGRNLKVNFKYTAASAGKVSVVVTKNGGANPWDYIETVVYAEKVPAVAGTNVSGSFTVLIPAITIPTASLTGNENYRVTLELKDAGDNWLAGDYSKINYNITEAITELRPMQCGKTLTSLNPAIQASPLIGATAYTFEVTRTDNNVVDTVVSPNYFFFPATKITGGLVYGKSYSVRVKCEINGNYQSFGNACIITAPAEPLSGTLTKIRPMQCGKTMNFITDAIQASPVYLAVRYEFEVSNGVTTIVIPSNTSWFRLSQFPGGGVLNTAYTIRVRSSNGPAPAAFTAWGDPCVVTTPIARMSEASNNDVFEVKSFPNPFASHFNLDIDSSSDAQVEMKVYDMIGRQLEVRKASVSELSVLEVGRNYPAGVYNLVVSQGANVKSVRMVKR</sequence>
<name>A0A7J5A805_9FLAO</name>
<dbReference type="EMBL" id="WAEM01000013">
    <property type="protein sequence ID" value="KAB1153701.1"/>
    <property type="molecule type" value="Genomic_DNA"/>
</dbReference>
<protein>
    <submittedName>
        <fullName evidence="3">T9SS type A sorting domain-containing protein</fullName>
    </submittedName>
</protein>
<organism evidence="3 4">
    <name type="scientific">Flavobacterium luteum</name>
    <dbReference type="NCBI Taxonomy" id="2026654"/>
    <lineage>
        <taxon>Bacteria</taxon>
        <taxon>Pseudomonadati</taxon>
        <taxon>Bacteroidota</taxon>
        <taxon>Flavobacteriia</taxon>
        <taxon>Flavobacteriales</taxon>
        <taxon>Flavobacteriaceae</taxon>
        <taxon>Flavobacterium</taxon>
    </lineage>
</organism>
<feature type="signal peptide" evidence="2">
    <location>
        <begin position="1"/>
        <end position="20"/>
    </location>
</feature>
<keyword evidence="4" id="KW-1185">Reference proteome</keyword>
<dbReference type="NCBIfam" id="TIGR04183">
    <property type="entry name" value="Por_Secre_tail"/>
    <property type="match status" value="1"/>
</dbReference>
<evidence type="ECO:0000313" key="4">
    <source>
        <dbReference type="Proteomes" id="UP000490922"/>
    </source>
</evidence>
<dbReference type="InterPro" id="IPR026444">
    <property type="entry name" value="Secre_tail"/>
</dbReference>
<feature type="chain" id="PRO_5029487176" evidence="2">
    <location>
        <begin position="21"/>
        <end position="888"/>
    </location>
</feature>